<evidence type="ECO:0000313" key="1">
    <source>
        <dbReference type="EMBL" id="SOQ46843.1"/>
    </source>
</evidence>
<proteinExistence type="predicted"/>
<organism evidence="1">
    <name type="scientific">Spodoptera frugiperda</name>
    <name type="common">Fall armyworm</name>
    <dbReference type="NCBI Taxonomy" id="7108"/>
    <lineage>
        <taxon>Eukaryota</taxon>
        <taxon>Metazoa</taxon>
        <taxon>Ecdysozoa</taxon>
        <taxon>Arthropoda</taxon>
        <taxon>Hexapoda</taxon>
        <taxon>Insecta</taxon>
        <taxon>Pterygota</taxon>
        <taxon>Neoptera</taxon>
        <taxon>Endopterygota</taxon>
        <taxon>Lepidoptera</taxon>
        <taxon>Glossata</taxon>
        <taxon>Ditrysia</taxon>
        <taxon>Noctuoidea</taxon>
        <taxon>Noctuidae</taxon>
        <taxon>Amphipyrinae</taxon>
        <taxon>Spodoptera</taxon>
    </lineage>
</organism>
<accession>A0A2H1W1E0</accession>
<reference evidence="1" key="1">
    <citation type="submission" date="2016-07" db="EMBL/GenBank/DDBJ databases">
        <authorList>
            <person name="Bretaudeau A."/>
        </authorList>
    </citation>
    <scope>NUCLEOTIDE SEQUENCE</scope>
    <source>
        <strain evidence="1">Rice</strain>
        <tissue evidence="1">Whole body</tissue>
    </source>
</reference>
<protein>
    <submittedName>
        <fullName evidence="1">SFRICE_013252</fullName>
    </submittedName>
</protein>
<name>A0A2H1W1E0_SPOFR</name>
<dbReference type="EMBL" id="ODYU01005718">
    <property type="protein sequence ID" value="SOQ46843.1"/>
    <property type="molecule type" value="Genomic_DNA"/>
</dbReference>
<sequence length="79" mass="9527">MYWRGGTFWNLRDTRTYILRNYKPINEQTDHLMVSNRCRPWTPETPKALQVRCWPYGHEMIKYVTYIQIVSNCTTGPND</sequence>
<gene>
    <name evidence="1" type="ORF">SFRICE_013252</name>
</gene>
<dbReference type="AlphaFoldDB" id="A0A2H1W1E0"/>